<protein>
    <submittedName>
        <fullName evidence="1">Uncharacterized protein</fullName>
    </submittedName>
</protein>
<dbReference type="EMBL" id="UINC01018304">
    <property type="protein sequence ID" value="SVA76766.1"/>
    <property type="molecule type" value="Genomic_DNA"/>
</dbReference>
<dbReference type="SUPFAM" id="SSF89562">
    <property type="entry name" value="RraA-like"/>
    <property type="match status" value="1"/>
</dbReference>
<dbReference type="CDD" id="cd16841">
    <property type="entry name" value="RraA_family"/>
    <property type="match status" value="1"/>
</dbReference>
<gene>
    <name evidence="1" type="ORF">METZ01_LOCUS129620</name>
</gene>
<dbReference type="Gene3D" id="3.50.30.40">
    <property type="entry name" value="Ribonuclease E inhibitor RraA/RraA-like"/>
    <property type="match status" value="1"/>
</dbReference>
<dbReference type="Pfam" id="PF03737">
    <property type="entry name" value="RraA-like"/>
    <property type="match status" value="1"/>
</dbReference>
<evidence type="ECO:0000313" key="1">
    <source>
        <dbReference type="EMBL" id="SVA76766.1"/>
    </source>
</evidence>
<dbReference type="PANTHER" id="PTHR33254:SF4">
    <property type="entry name" value="4-HYDROXY-4-METHYL-2-OXOGLUTARATE ALDOLASE 3-RELATED"/>
    <property type="match status" value="1"/>
</dbReference>
<dbReference type="PANTHER" id="PTHR33254">
    <property type="entry name" value="4-HYDROXY-4-METHYL-2-OXOGLUTARATE ALDOLASE 3-RELATED"/>
    <property type="match status" value="1"/>
</dbReference>
<accession>A0A381YI40</accession>
<name>A0A381YI40_9ZZZZ</name>
<sequence>VEKFNDIKRPSESLINALSKLTSATASGELSRMGIKDASITGPVTYNPGKKIIGPALTLQFLPIREDIYYDDEYTDPEEQLHRQVLYFTKPGDIVVVDARGSMNSGVFGEMMLSFFKGRGGKGVVIDGCIRDYASSKDLDLGLWLKGVTPNYHTQTSMFPSAVNVPISCGNTLVMPGDIIIADDDGAVVIPIDYAQKLSEVGGEHQEWEIFVKEKLIDGGHLKDYYPKHSWLEKIEVEYKNWLKKNKGKK</sequence>
<feature type="non-terminal residue" evidence="1">
    <location>
        <position position="1"/>
    </location>
</feature>
<dbReference type="InterPro" id="IPR036704">
    <property type="entry name" value="RraA/RraA-like_sf"/>
</dbReference>
<proteinExistence type="predicted"/>
<dbReference type="AlphaFoldDB" id="A0A381YI40"/>
<dbReference type="NCBIfam" id="NF006093">
    <property type="entry name" value="PRK08245.1"/>
    <property type="match status" value="1"/>
</dbReference>
<reference evidence="1" key="1">
    <citation type="submission" date="2018-05" db="EMBL/GenBank/DDBJ databases">
        <authorList>
            <person name="Lanie J.A."/>
            <person name="Ng W.-L."/>
            <person name="Kazmierczak K.M."/>
            <person name="Andrzejewski T.M."/>
            <person name="Davidsen T.M."/>
            <person name="Wayne K.J."/>
            <person name="Tettelin H."/>
            <person name="Glass J.I."/>
            <person name="Rusch D."/>
            <person name="Podicherti R."/>
            <person name="Tsui H.-C.T."/>
            <person name="Winkler M.E."/>
        </authorList>
    </citation>
    <scope>NUCLEOTIDE SEQUENCE</scope>
</reference>
<dbReference type="InterPro" id="IPR005493">
    <property type="entry name" value="RraA/RraA-like"/>
</dbReference>
<organism evidence="1">
    <name type="scientific">marine metagenome</name>
    <dbReference type="NCBI Taxonomy" id="408172"/>
    <lineage>
        <taxon>unclassified sequences</taxon>
        <taxon>metagenomes</taxon>
        <taxon>ecological metagenomes</taxon>
    </lineage>
</organism>